<comment type="caution">
    <text evidence="2">The sequence shown here is derived from an EMBL/GenBank/DDBJ whole genome shotgun (WGS) entry which is preliminary data.</text>
</comment>
<evidence type="ECO:0008006" key="3">
    <source>
        <dbReference type="Google" id="ProtNLM"/>
    </source>
</evidence>
<dbReference type="Gene3D" id="1.20.1460.20">
    <property type="match status" value="1"/>
</dbReference>
<feature type="non-terminal residue" evidence="2">
    <location>
        <position position="270"/>
    </location>
</feature>
<name>X1RBY3_9ZZZZ</name>
<proteinExistence type="predicted"/>
<keyword evidence="1" id="KW-0175">Coiled coil</keyword>
<dbReference type="AlphaFoldDB" id="X1RBY3"/>
<feature type="coiled-coil region" evidence="1">
    <location>
        <begin position="216"/>
        <end position="250"/>
    </location>
</feature>
<gene>
    <name evidence="2" type="ORF">S12H4_04784</name>
</gene>
<evidence type="ECO:0000256" key="1">
    <source>
        <dbReference type="SAM" id="Coils"/>
    </source>
</evidence>
<dbReference type="Gene3D" id="3.30.70.2750">
    <property type="match status" value="1"/>
</dbReference>
<sequence>MAVLSVEKIHIVVHKSIKDNFLKNLQKEGLVHITELKESTPRSSENLTRINDALTQLSGYKKRGLLETFIKIKKPINFKEFENSVQSYDYEKTVAELEQIKKEKEQSEVLLRSFIDDISILSPWTPIKYDINLLKSFKQTEAIPCIIPSKEIGEEIMEKIAEIPHSFETINTVGSVSYYIFFIKKEQGAQLRSRLIENECEIVGFKDLAGIPAKTITTLKQRVEQTKNRIGELQKKETELSKELSKLEVMCDHITNQDKKEEIAGTLPET</sequence>
<dbReference type="Gene3D" id="3.30.70.2170">
    <property type="match status" value="1"/>
</dbReference>
<dbReference type="EMBL" id="BARW01001518">
    <property type="protein sequence ID" value="GAI60660.1"/>
    <property type="molecule type" value="Genomic_DNA"/>
</dbReference>
<evidence type="ECO:0000313" key="2">
    <source>
        <dbReference type="EMBL" id="GAI60660.1"/>
    </source>
</evidence>
<accession>X1RBY3</accession>
<reference evidence="2" key="1">
    <citation type="journal article" date="2014" name="Front. Microbiol.">
        <title>High frequency of phylogenetically diverse reductive dehalogenase-homologous genes in deep subseafloor sedimentary metagenomes.</title>
        <authorList>
            <person name="Kawai M."/>
            <person name="Futagami T."/>
            <person name="Toyoda A."/>
            <person name="Takaki Y."/>
            <person name="Nishi S."/>
            <person name="Hori S."/>
            <person name="Arai W."/>
            <person name="Tsubouchi T."/>
            <person name="Morono Y."/>
            <person name="Uchiyama I."/>
            <person name="Ito T."/>
            <person name="Fujiyama A."/>
            <person name="Inagaki F."/>
            <person name="Takami H."/>
        </authorList>
    </citation>
    <scope>NUCLEOTIDE SEQUENCE</scope>
    <source>
        <strain evidence="2">Expedition CK06-06</strain>
    </source>
</reference>
<organism evidence="2">
    <name type="scientific">marine sediment metagenome</name>
    <dbReference type="NCBI Taxonomy" id="412755"/>
    <lineage>
        <taxon>unclassified sequences</taxon>
        <taxon>metagenomes</taxon>
        <taxon>ecological metagenomes</taxon>
    </lineage>
</organism>
<protein>
    <recommendedName>
        <fullName evidence="3">V-type ATP synthase subunit I</fullName>
    </recommendedName>
</protein>